<dbReference type="InterPro" id="IPR011249">
    <property type="entry name" value="Metalloenz_LuxS/M16"/>
</dbReference>
<dbReference type="AlphaFoldDB" id="A0AAD4DU45"/>
<gene>
    <name evidence="1" type="ORF">F5891DRAFT_1208029</name>
</gene>
<dbReference type="RefSeq" id="XP_041218770.1">
    <property type="nucleotide sequence ID" value="XM_041369089.1"/>
</dbReference>
<reference evidence="1" key="1">
    <citation type="journal article" date="2020" name="New Phytol.">
        <title>Comparative genomics reveals dynamic genome evolution in host specialist ectomycorrhizal fungi.</title>
        <authorList>
            <person name="Lofgren L.A."/>
            <person name="Nguyen N.H."/>
            <person name="Vilgalys R."/>
            <person name="Ruytinx J."/>
            <person name="Liao H.L."/>
            <person name="Branco S."/>
            <person name="Kuo A."/>
            <person name="LaButti K."/>
            <person name="Lipzen A."/>
            <person name="Andreopoulos W."/>
            <person name="Pangilinan J."/>
            <person name="Riley R."/>
            <person name="Hundley H."/>
            <person name="Na H."/>
            <person name="Barry K."/>
            <person name="Grigoriev I.V."/>
            <person name="Stajich J.E."/>
            <person name="Kennedy P.G."/>
        </authorList>
    </citation>
    <scope>NUCLEOTIDE SEQUENCE</scope>
    <source>
        <strain evidence="1">FC203</strain>
    </source>
</reference>
<dbReference type="GeneID" id="64663387"/>
<evidence type="ECO:0000313" key="2">
    <source>
        <dbReference type="Proteomes" id="UP001195769"/>
    </source>
</evidence>
<proteinExistence type="predicted"/>
<dbReference type="GO" id="GO:0046872">
    <property type="term" value="F:metal ion binding"/>
    <property type="evidence" value="ECO:0007669"/>
    <property type="project" value="InterPro"/>
</dbReference>
<dbReference type="EMBL" id="JABBWK010000106">
    <property type="protein sequence ID" value="KAG1893194.1"/>
    <property type="molecule type" value="Genomic_DNA"/>
</dbReference>
<keyword evidence="2" id="KW-1185">Reference proteome</keyword>
<dbReference type="Proteomes" id="UP001195769">
    <property type="component" value="Unassembled WGS sequence"/>
</dbReference>
<dbReference type="PANTHER" id="PTHR43016:SF16">
    <property type="entry name" value="METALLOPROTEASE, PUTATIVE (AFU_ORTHOLOGUE AFUA_4G07610)-RELATED"/>
    <property type="match status" value="1"/>
</dbReference>
<protein>
    <submittedName>
        <fullName evidence="1">Uncharacterized protein</fullName>
    </submittedName>
</protein>
<name>A0AAD4DU45_9AGAM</name>
<feature type="non-terminal residue" evidence="1">
    <location>
        <position position="168"/>
    </location>
</feature>
<dbReference type="PANTHER" id="PTHR43016">
    <property type="entry name" value="PRESEQUENCE PROTEASE"/>
    <property type="match status" value="1"/>
</dbReference>
<dbReference type="SUPFAM" id="SSF63411">
    <property type="entry name" value="LuxS/MPP-like metallohydrolase"/>
    <property type="match status" value="1"/>
</dbReference>
<sequence>MDPTGVRISVTGNVLDIPKPRSVWSKHFGDLLPESKIAPLKLTSHTLSELGKNPATKATVVSLPTIESSFVSRTTKAIESFLWRSIRGSGLAHGAYITVDREAGLLAFSLYRSSNNLEAFKQAKEVVSGLVDGTVALEETALDAAKSSIVYGVTKNVATAGRARPERA</sequence>
<evidence type="ECO:0000313" key="1">
    <source>
        <dbReference type="EMBL" id="KAG1893194.1"/>
    </source>
</evidence>
<accession>A0AAD4DU45</accession>
<dbReference type="Gene3D" id="3.30.830.10">
    <property type="entry name" value="Metalloenzyme, LuxS/M16 peptidase-like"/>
    <property type="match status" value="1"/>
</dbReference>
<comment type="caution">
    <text evidence="1">The sequence shown here is derived from an EMBL/GenBank/DDBJ whole genome shotgun (WGS) entry which is preliminary data.</text>
</comment>
<organism evidence="1 2">
    <name type="scientific">Suillus fuscotomentosus</name>
    <dbReference type="NCBI Taxonomy" id="1912939"/>
    <lineage>
        <taxon>Eukaryota</taxon>
        <taxon>Fungi</taxon>
        <taxon>Dikarya</taxon>
        <taxon>Basidiomycota</taxon>
        <taxon>Agaricomycotina</taxon>
        <taxon>Agaricomycetes</taxon>
        <taxon>Agaricomycetidae</taxon>
        <taxon>Boletales</taxon>
        <taxon>Suillineae</taxon>
        <taxon>Suillaceae</taxon>
        <taxon>Suillus</taxon>
    </lineage>
</organism>